<evidence type="ECO:0000313" key="4">
    <source>
        <dbReference type="EMBL" id="CRF43848.1"/>
    </source>
</evidence>
<dbReference type="RefSeq" id="WP_231624711.1">
    <property type="nucleotide sequence ID" value="NZ_BSCV01000031.1"/>
</dbReference>
<dbReference type="AlphaFoldDB" id="A0A0K2X7F5"/>
<evidence type="ECO:0000313" key="6">
    <source>
        <dbReference type="Proteomes" id="UP000038622"/>
    </source>
</evidence>
<dbReference type="Proteomes" id="UP000038622">
    <property type="component" value="Unassembled WGS sequence"/>
</dbReference>
<keyword evidence="6" id="KW-1185">Reference proteome</keyword>
<reference evidence="7 8" key="2">
    <citation type="submission" date="2014-12" db="EMBL/GenBank/DDBJ databases">
        <authorList>
            <person name="Jaenicke S."/>
        </authorList>
    </citation>
    <scope>NUCLEOTIDE SEQUENCE [LARGE SCALE GENOMIC DNA]</scope>
</reference>
<dbReference type="EMBL" id="CDMG01000009">
    <property type="protein sequence ID" value="CRF52894.1"/>
    <property type="molecule type" value="Genomic_DNA"/>
</dbReference>
<accession>A0A0K2X7F5</accession>
<dbReference type="InterPro" id="IPR047781">
    <property type="entry name" value="Mua"/>
</dbReference>
<dbReference type="Proteomes" id="UP000041394">
    <property type="component" value="Unassembled WGS sequence"/>
</dbReference>
<dbReference type="EMBL" id="CDML01000051">
    <property type="protein sequence ID" value="CRF41732.1"/>
    <property type="molecule type" value="Genomic_DNA"/>
</dbReference>
<dbReference type="NCBIfam" id="NF040738">
    <property type="entry name" value="nickel_Mua"/>
    <property type="match status" value="1"/>
</dbReference>
<dbReference type="EMBL" id="CDMN01000014">
    <property type="protein sequence ID" value="CRF43848.1"/>
    <property type="molecule type" value="Genomic_DNA"/>
</dbReference>
<reference evidence="3" key="1">
    <citation type="submission" date="2014-12" db="EMBL/GenBank/DDBJ databases">
        <title>Whole genome sequences of four Staphylococcus schleiferi canine isolates.</title>
        <authorList>
            <person name="Misic A.M."/>
            <person name="Cain C."/>
            <person name="Morris D.O."/>
            <person name="Rankin S."/>
            <person name="Beiting D."/>
        </authorList>
    </citation>
    <scope>NUCLEOTIDE SEQUENCE</scope>
    <source>
        <strain evidence="2">ASB11</strain>
        <strain evidence="3">ASB13</strain>
        <strain evidence="5">ASB7</strain>
        <strain evidence="4">ASB9</strain>
    </source>
</reference>
<protein>
    <submittedName>
        <fullName evidence="3">Putative</fullName>
    </submittedName>
</protein>
<evidence type="ECO:0000313" key="9">
    <source>
        <dbReference type="Proteomes" id="UP000045175"/>
    </source>
</evidence>
<evidence type="ECO:0000313" key="5">
    <source>
        <dbReference type="EMBL" id="CRF52894.1"/>
    </source>
</evidence>
<dbReference type="GeneID" id="82132286"/>
<name>A0A0K2X7F5_9HELI</name>
<dbReference type="Proteomes" id="UP000045175">
    <property type="component" value="Unassembled WGS sequence"/>
</dbReference>
<dbReference type="STRING" id="1578720.HAL011_15440"/>
<dbReference type="Proteomes" id="UP000043437">
    <property type="component" value="Unassembled WGS sequence"/>
</dbReference>
<evidence type="ECO:0000313" key="3">
    <source>
        <dbReference type="EMBL" id="CRF42432.1"/>
    </source>
</evidence>
<gene>
    <name evidence="2" type="ORF">HAL011_15440</name>
    <name evidence="3" type="ORF">HAL013_06130</name>
    <name evidence="5" type="ORF">HAL07_13590</name>
    <name evidence="4" type="ORF">HAL09_04030</name>
</gene>
<evidence type="ECO:0000313" key="2">
    <source>
        <dbReference type="EMBL" id="CRF41732.1"/>
    </source>
</evidence>
<proteinExistence type="predicted"/>
<feature type="coiled-coil region" evidence="1">
    <location>
        <begin position="23"/>
        <end position="99"/>
    </location>
</feature>
<sequence>MIDAIFEEFIKKASEMKESWEVVQLFEEERQKFHEELQAYEEEIENARAVLRDLRAQVMQTKEQIKELQDCQKSKEEEIQEIRQELLSHKIKRDLLQLEKDKPDIPQSSDEPLPQALEVVEIYLKDRSIARARPAKRYFGDQLYRQYRVLLRENHVLKDRIFGLDLENSTLKIELRDRQTQDKLQAQSKPEESQ</sequence>
<evidence type="ECO:0000313" key="8">
    <source>
        <dbReference type="Proteomes" id="UP000043437"/>
    </source>
</evidence>
<evidence type="ECO:0000313" key="7">
    <source>
        <dbReference type="Proteomes" id="UP000041394"/>
    </source>
</evidence>
<reference evidence="6" key="3">
    <citation type="submission" date="2014-12" db="EMBL/GenBank/DDBJ databases">
        <authorList>
            <person name="Smet A."/>
        </authorList>
    </citation>
    <scope>NUCLEOTIDE SEQUENCE [LARGE SCALE GENOMIC DNA]</scope>
</reference>
<keyword evidence="1" id="KW-0175">Coiled coil</keyword>
<dbReference type="EMBL" id="CDMH01000029">
    <property type="protein sequence ID" value="CRF42432.1"/>
    <property type="molecule type" value="Genomic_DNA"/>
</dbReference>
<organism evidence="3 9">
    <name type="scientific">Helicobacter ailurogastricus</name>
    <dbReference type="NCBI Taxonomy" id="1578720"/>
    <lineage>
        <taxon>Bacteria</taxon>
        <taxon>Pseudomonadati</taxon>
        <taxon>Campylobacterota</taxon>
        <taxon>Epsilonproteobacteria</taxon>
        <taxon>Campylobacterales</taxon>
        <taxon>Helicobacteraceae</taxon>
        <taxon>Helicobacter</taxon>
    </lineage>
</organism>
<evidence type="ECO:0000256" key="1">
    <source>
        <dbReference type="SAM" id="Coils"/>
    </source>
</evidence>